<dbReference type="Gene3D" id="3.50.50.100">
    <property type="match status" value="1"/>
</dbReference>
<gene>
    <name evidence="9" type="ORF">METZ01_LOCUS303758</name>
</gene>
<sequence length="380" mass="42609">VRAVPIDDLKQLNVVNSTAVTSGELLEAFSQELGLTNCHGVPDMPEDLNDLEKIYYDKVGPIFSPYLCTLPSHYDTTSLRGLMKDIPEPNLVARLPELLRYAAKRNFVSFDSEKRKRQKAKGATESQTHLRVVKPVVDRPKTIVIVGTGYVSFFAFKKLYSKLRRQILSGEIRVQVVGMSNFHAFHGFVGEMIGGQISAQSTRSPVRNIFEGAEVIRGKVEHIDPNAQNILVRAGERELQLEYDHLVYGLGSVTRNDKVPGLARHGWTLRGEGTVQGFQNQLLEMLEAASLESNPEKRRKLLNIVIVGAGFTGVEMAAALAEYLEYLKDYYPVLETDPAQVFLCNRGEGILKEIRSKYSRLVRYASKHLEKYDVRVLSGV</sequence>
<dbReference type="GO" id="GO:0050136">
    <property type="term" value="F:NADH dehydrogenase (quinone) (non-electrogenic) activity"/>
    <property type="evidence" value="ECO:0007669"/>
    <property type="project" value="UniProtKB-EC"/>
</dbReference>
<organism evidence="9">
    <name type="scientific">marine metagenome</name>
    <dbReference type="NCBI Taxonomy" id="408172"/>
    <lineage>
        <taxon>unclassified sequences</taxon>
        <taxon>metagenomes</taxon>
        <taxon>ecological metagenomes</taxon>
    </lineage>
</organism>
<dbReference type="Pfam" id="PF07992">
    <property type="entry name" value="Pyr_redox_2"/>
    <property type="match status" value="1"/>
</dbReference>
<evidence type="ECO:0000256" key="5">
    <source>
        <dbReference type="ARBA" id="ARBA00023002"/>
    </source>
</evidence>
<proteinExistence type="inferred from homology"/>
<reference evidence="9" key="1">
    <citation type="submission" date="2018-05" db="EMBL/GenBank/DDBJ databases">
        <authorList>
            <person name="Lanie J.A."/>
            <person name="Ng W.-L."/>
            <person name="Kazmierczak K.M."/>
            <person name="Andrzejewski T.M."/>
            <person name="Davidsen T.M."/>
            <person name="Wayne K.J."/>
            <person name="Tettelin H."/>
            <person name="Glass J.I."/>
            <person name="Rusch D."/>
            <person name="Podicherti R."/>
            <person name="Tsui H.-C.T."/>
            <person name="Winkler M.E."/>
        </authorList>
    </citation>
    <scope>NUCLEOTIDE SEQUENCE</scope>
</reference>
<dbReference type="PANTHER" id="PTHR43706">
    <property type="entry name" value="NADH DEHYDROGENASE"/>
    <property type="match status" value="1"/>
</dbReference>
<comment type="catalytic activity">
    <reaction evidence="7">
        <text>a quinone + NADH + H(+) = a quinol + NAD(+)</text>
        <dbReference type="Rhea" id="RHEA:46160"/>
        <dbReference type="ChEBI" id="CHEBI:15378"/>
        <dbReference type="ChEBI" id="CHEBI:24646"/>
        <dbReference type="ChEBI" id="CHEBI:57540"/>
        <dbReference type="ChEBI" id="CHEBI:57945"/>
        <dbReference type="ChEBI" id="CHEBI:132124"/>
        <dbReference type="EC" id="1.6.5.9"/>
    </reaction>
</comment>
<feature type="non-terminal residue" evidence="9">
    <location>
        <position position="1"/>
    </location>
</feature>
<evidence type="ECO:0000259" key="8">
    <source>
        <dbReference type="Pfam" id="PF07992"/>
    </source>
</evidence>
<dbReference type="InterPro" id="IPR045024">
    <property type="entry name" value="NDH-2"/>
</dbReference>
<keyword evidence="4" id="KW-0274">FAD</keyword>
<name>A0A382MPK7_9ZZZZ</name>
<evidence type="ECO:0000256" key="7">
    <source>
        <dbReference type="ARBA" id="ARBA00047599"/>
    </source>
</evidence>
<dbReference type="EC" id="1.6.5.9" evidence="2"/>
<protein>
    <recommendedName>
        <fullName evidence="2">NADH:ubiquinone reductase (non-electrogenic)</fullName>
        <ecNumber evidence="2">1.6.5.9</ecNumber>
    </recommendedName>
</protein>
<feature type="non-terminal residue" evidence="9">
    <location>
        <position position="380"/>
    </location>
</feature>
<evidence type="ECO:0000256" key="6">
    <source>
        <dbReference type="ARBA" id="ARBA00023027"/>
    </source>
</evidence>
<keyword evidence="5" id="KW-0560">Oxidoreductase</keyword>
<accession>A0A382MPK7</accession>
<dbReference type="EMBL" id="UINC01095100">
    <property type="protein sequence ID" value="SVC50904.1"/>
    <property type="molecule type" value="Genomic_DNA"/>
</dbReference>
<dbReference type="SUPFAM" id="SSF51905">
    <property type="entry name" value="FAD/NAD(P)-binding domain"/>
    <property type="match status" value="2"/>
</dbReference>
<evidence type="ECO:0000256" key="1">
    <source>
        <dbReference type="ARBA" id="ARBA00005272"/>
    </source>
</evidence>
<evidence type="ECO:0000313" key="9">
    <source>
        <dbReference type="EMBL" id="SVC50904.1"/>
    </source>
</evidence>
<dbReference type="InterPro" id="IPR023753">
    <property type="entry name" value="FAD/NAD-binding_dom"/>
</dbReference>
<keyword evidence="6" id="KW-0520">NAD</keyword>
<dbReference type="InterPro" id="IPR036188">
    <property type="entry name" value="FAD/NAD-bd_sf"/>
</dbReference>
<dbReference type="PANTHER" id="PTHR43706:SF47">
    <property type="entry name" value="EXTERNAL NADH-UBIQUINONE OXIDOREDUCTASE 1, MITOCHONDRIAL-RELATED"/>
    <property type="match status" value="1"/>
</dbReference>
<comment type="similarity">
    <text evidence="1">Belongs to the NADH dehydrogenase family.</text>
</comment>
<keyword evidence="3" id="KW-0285">Flavoprotein</keyword>
<dbReference type="AlphaFoldDB" id="A0A382MPK7"/>
<evidence type="ECO:0000256" key="3">
    <source>
        <dbReference type="ARBA" id="ARBA00022630"/>
    </source>
</evidence>
<evidence type="ECO:0000256" key="2">
    <source>
        <dbReference type="ARBA" id="ARBA00012637"/>
    </source>
</evidence>
<feature type="domain" description="FAD/NAD(P)-binding" evidence="8">
    <location>
        <begin position="142"/>
        <end position="377"/>
    </location>
</feature>
<evidence type="ECO:0000256" key="4">
    <source>
        <dbReference type="ARBA" id="ARBA00022827"/>
    </source>
</evidence>